<keyword evidence="1 3" id="KW-0474">Menaquinone biosynthesis</keyword>
<accession>K0ILR8</accession>
<dbReference type="GO" id="GO:0016830">
    <property type="term" value="F:carbon-carbon lyase activity"/>
    <property type="evidence" value="ECO:0007669"/>
    <property type="project" value="UniProtKB-UniRule"/>
</dbReference>
<gene>
    <name evidence="3" type="primary">mqnD</name>
    <name evidence="4" type="ordered locus">Ngar_c27110</name>
</gene>
<keyword evidence="5" id="KW-1185">Reference proteome</keyword>
<feature type="binding site" evidence="3">
    <location>
        <begin position="111"/>
        <end position="112"/>
    </location>
    <ligand>
        <name>substrate</name>
    </ligand>
</feature>
<sequence>MEITLGHTPDADDAFMFYGIASGKVRSGFAVKHVIQDIETLNRRALKHELDVTAVSAHAYAYLNDYVILKSGGSFGLNYGPIVITKKGSSKVTTPEQLQKATIAIPGKMTSANLLLKLAIGGRFREIEMSFEAIPDAVATGKVDAGLVIHEAQITFDKTKFASALDLGRWWSDNMGGLPVPLGINVASTRTMSKSQITEFSDIFTKSIKYGLDNIDAAVRYAMQYGRGQPKETITKFVKMYVNELTLNMGRSGKQAIERMFEIAKEKKIIDADVAVKVV</sequence>
<evidence type="ECO:0000313" key="5">
    <source>
        <dbReference type="Proteomes" id="UP000008037"/>
    </source>
</evidence>
<evidence type="ECO:0000256" key="1">
    <source>
        <dbReference type="ARBA" id="ARBA00022428"/>
    </source>
</evidence>
<dbReference type="RefSeq" id="WP_015020167.1">
    <property type="nucleotide sequence ID" value="NC_018719.1"/>
</dbReference>
<dbReference type="Gene3D" id="3.40.190.10">
    <property type="entry name" value="Periplasmic binding protein-like II"/>
    <property type="match status" value="2"/>
</dbReference>
<protein>
    <recommendedName>
        <fullName evidence="3">1,4-dihydroxy-6-naphtoate synthase</fullName>
        <ecNumber evidence="3">4.1.99.29</ecNumber>
    </recommendedName>
    <alternativeName>
        <fullName evidence="3">Menaquinone biosynthetic enzyme MqnD</fullName>
    </alternativeName>
</protein>
<comment type="function">
    <text evidence="3">Catalyzes the conversion of cyclic dehypoxanthine futalosine (cyclic DHFL) into 1,4-dihydroxy-6-naphthoate, a step in the biosynthesis of menaquinone (MK, vitamin K2).</text>
</comment>
<comment type="caution">
    <text evidence="3">Lacks conserved residue(s) required for the propagation of feature annotation.</text>
</comment>
<dbReference type="UniPathway" id="UPA00079"/>
<keyword evidence="2 3" id="KW-0456">Lyase</keyword>
<name>K0ILR8_NITGG</name>
<dbReference type="GO" id="GO:0009234">
    <property type="term" value="P:menaquinone biosynthetic process"/>
    <property type="evidence" value="ECO:0007669"/>
    <property type="project" value="UniProtKB-UniRule"/>
</dbReference>
<reference evidence="4 5" key="1">
    <citation type="journal article" date="2012" name="Environ. Microbiol.">
        <title>The genome of the ammonia-oxidizing Candidatus Nitrososphaera gargensis: insights into metabolic versatility and environmental adaptations.</title>
        <authorList>
            <person name="Spang A."/>
            <person name="Poehlein A."/>
            <person name="Offre P."/>
            <person name="Zumbragel S."/>
            <person name="Haider S."/>
            <person name="Rychlik N."/>
            <person name="Nowka B."/>
            <person name="Schmeisser C."/>
            <person name="Lebedeva E.V."/>
            <person name="Rattei T."/>
            <person name="Bohm C."/>
            <person name="Schmid M."/>
            <person name="Galushko A."/>
            <person name="Hatzenpichler R."/>
            <person name="Weinmaier T."/>
            <person name="Daniel R."/>
            <person name="Schleper C."/>
            <person name="Spieck E."/>
            <person name="Streit W."/>
            <person name="Wagner M."/>
        </authorList>
    </citation>
    <scope>NUCLEOTIDE SEQUENCE [LARGE SCALE GENOMIC DNA]</scope>
    <source>
        <strain evidence="5">Ga9.2</strain>
    </source>
</reference>
<dbReference type="KEGG" id="nga:Ngar_c27110"/>
<dbReference type="PATRIC" id="fig|1237085.11.peg.2688"/>
<dbReference type="SUPFAM" id="SSF53850">
    <property type="entry name" value="Periplasmic binding protein-like II"/>
    <property type="match status" value="1"/>
</dbReference>
<dbReference type="Pfam" id="PF02621">
    <property type="entry name" value="VitK2_biosynth"/>
    <property type="match status" value="1"/>
</dbReference>
<dbReference type="STRING" id="1237085.Ngar_c27110"/>
<dbReference type="EC" id="4.1.99.29" evidence="3"/>
<dbReference type="Proteomes" id="UP000008037">
    <property type="component" value="Chromosome"/>
</dbReference>
<proteinExistence type="inferred from homology"/>
<comment type="pathway">
    <text evidence="3">Quinol/quinone metabolism; menaquinone biosynthesis.</text>
</comment>
<dbReference type="PANTHER" id="PTHR37167">
    <property type="entry name" value="1,4-DIHYDROXY-6-NAPHTOATE SYNTHASE"/>
    <property type="match status" value="1"/>
</dbReference>
<feature type="active site" description="Proton acceptor" evidence="3">
    <location>
        <position position="150"/>
    </location>
</feature>
<comment type="similarity">
    <text evidence="3">Belongs to the MqnA/MqnD family. MqnD subfamily.</text>
</comment>
<dbReference type="PANTHER" id="PTHR37167:SF1">
    <property type="entry name" value="1,4-DIHYDROXY-6-NAPHTOATE SYNTHASE"/>
    <property type="match status" value="1"/>
</dbReference>
<comment type="catalytic activity">
    <reaction evidence="3">
        <text>cyclic dehypoxanthinylfutalosinate = 1,4-dihydroxy-6-naphthoate + dihydroxyacetone</text>
        <dbReference type="Rhea" id="RHEA:33087"/>
        <dbReference type="ChEBI" id="CHEBI:16016"/>
        <dbReference type="ChEBI" id="CHEBI:64254"/>
        <dbReference type="ChEBI" id="CHEBI:64270"/>
        <dbReference type="EC" id="4.1.99.29"/>
    </reaction>
</comment>
<dbReference type="OrthoDB" id="49741at2157"/>
<dbReference type="GeneID" id="13794730"/>
<evidence type="ECO:0000256" key="3">
    <source>
        <dbReference type="HAMAP-Rule" id="MF_00996"/>
    </source>
</evidence>
<dbReference type="AlphaFoldDB" id="K0ILR8"/>
<dbReference type="HAMAP" id="MF_00996">
    <property type="entry name" value="MqnD"/>
    <property type="match status" value="1"/>
</dbReference>
<dbReference type="EMBL" id="CP002408">
    <property type="protein sequence ID" value="AFU59632.1"/>
    <property type="molecule type" value="Genomic_DNA"/>
</dbReference>
<dbReference type="InterPro" id="IPR003773">
    <property type="entry name" value="Menaquinone_biosynth"/>
</dbReference>
<organism evidence="4 5">
    <name type="scientific">Nitrososphaera gargensis (strain Ga9.2)</name>
    <dbReference type="NCBI Taxonomy" id="1237085"/>
    <lineage>
        <taxon>Archaea</taxon>
        <taxon>Nitrososphaerota</taxon>
        <taxon>Nitrososphaeria</taxon>
        <taxon>Nitrososphaerales</taxon>
        <taxon>Nitrososphaeraceae</taxon>
        <taxon>Nitrososphaera</taxon>
    </lineage>
</organism>
<evidence type="ECO:0000313" key="4">
    <source>
        <dbReference type="EMBL" id="AFU59632.1"/>
    </source>
</evidence>
<dbReference type="HOGENOM" id="CLU_070326_0_0_2"/>
<dbReference type="InParanoid" id="K0ILR8"/>
<evidence type="ECO:0000256" key="2">
    <source>
        <dbReference type="ARBA" id="ARBA00023239"/>
    </source>
</evidence>
<dbReference type="InterPro" id="IPR030869">
    <property type="entry name" value="MqnD"/>
</dbReference>